<dbReference type="InterPro" id="IPR044926">
    <property type="entry name" value="RGS_subdomain_2"/>
</dbReference>
<dbReference type="InterPro" id="IPR016137">
    <property type="entry name" value="RGS"/>
</dbReference>
<dbReference type="InterPro" id="IPR003114">
    <property type="entry name" value="Phox_assoc"/>
</dbReference>
<reference evidence="6" key="3">
    <citation type="submission" date="2023-05" db="EMBL/GenBank/DDBJ databases">
        <authorList>
            <person name="Smith C.H."/>
        </authorList>
    </citation>
    <scope>NUCLEOTIDE SEQUENCE</scope>
    <source>
        <strain evidence="6">CHS0354</strain>
        <tissue evidence="6">Mantle</tissue>
    </source>
</reference>
<accession>A0AAE0SC02</accession>
<dbReference type="SMART" id="SM00312">
    <property type="entry name" value="PX"/>
    <property type="match status" value="1"/>
</dbReference>
<keyword evidence="2" id="KW-1133">Transmembrane helix</keyword>
<dbReference type="Pfam" id="PF02194">
    <property type="entry name" value="PXA"/>
    <property type="match status" value="1"/>
</dbReference>
<dbReference type="SMART" id="SM00315">
    <property type="entry name" value="RGS"/>
    <property type="match status" value="1"/>
</dbReference>
<dbReference type="InterPro" id="IPR001683">
    <property type="entry name" value="PX_dom"/>
</dbReference>
<dbReference type="Gene3D" id="3.30.1520.10">
    <property type="entry name" value="Phox-like domain"/>
    <property type="match status" value="1"/>
</dbReference>
<reference evidence="6" key="1">
    <citation type="journal article" date="2021" name="Genome Biol. Evol.">
        <title>A High-Quality Reference Genome for a Parasitic Bivalve with Doubly Uniparental Inheritance (Bivalvia: Unionida).</title>
        <authorList>
            <person name="Smith C.H."/>
        </authorList>
    </citation>
    <scope>NUCLEOTIDE SEQUENCE</scope>
    <source>
        <strain evidence="6">CHS0354</strain>
    </source>
</reference>
<proteinExistence type="inferred from homology"/>
<dbReference type="PROSITE" id="PS51207">
    <property type="entry name" value="PXA"/>
    <property type="match status" value="1"/>
</dbReference>
<dbReference type="Pfam" id="PF00787">
    <property type="entry name" value="PX"/>
    <property type="match status" value="1"/>
</dbReference>
<evidence type="ECO:0008006" key="8">
    <source>
        <dbReference type="Google" id="ProtNLM"/>
    </source>
</evidence>
<dbReference type="InterPro" id="IPR036305">
    <property type="entry name" value="RGS_sf"/>
</dbReference>
<dbReference type="GO" id="GO:0005769">
    <property type="term" value="C:early endosome"/>
    <property type="evidence" value="ECO:0007669"/>
    <property type="project" value="TreeGrafter"/>
</dbReference>
<dbReference type="InterPro" id="IPR013937">
    <property type="entry name" value="Sorting_nexin_C"/>
</dbReference>
<sequence length="940" mass="108370">MMDGCWPWIALGSGLFLATFGSHGFLIILCVLCFFAGALIVTFYYGRKQSQNTLQVTPELPTYSAGIQQVMDSMESTTKIKNFDKRITGSSAMDEVLQEVLQYTIRDYIKNWYSVISDHDGFQLDIRQCVQTVCVTFSSRTKEIDWMPYFTQRLVDDFASHIRLYRHAAQNISKKEDKATLIEQAFFDLEMNMEGDKCRDFVCFAPEYERQYLQDLSEVLLFLLLPTEDFQNKPFRYIIREVLVHGVFLPTIELLSDPDYINQYIVWLCKTGSFTNETFMTVIKTTSSIDELKAVSDMVDCDISKWRSMDTGGSDDVLIKQNLNSLIFLKELCENRIRRLQQGIDDTEFAPDVPDYCKTKDLFILTLEDIIQSNIALDAFIEFMSSVGGQMYLFFYLNVEGFRVAAGQQITNLEPLRNAAMIIHDQYLSEKASSKIKIEADILKRVQAKIRQKDLVVDVFDEVQARVYQIMHGEQYYEKFIQSKAYAKLLEDLGFSNNLHKSDEGDNISLDDDVSMKSSEINDDSISINSAEEGSLPSFINSSTSNNSTINGEVTITATVSQTGVIHESEKTGKSYAIFYIRVTKRIGQDDEIWDVYRRYSDFHDLNMILTEKFPDFNHPSLPSKTVRKNMNEEFLNKRRKALDQYLQSLLNPEVWEHHPGMKEYVMKFLAPGMWEKHKSELQRKMDIIVNPLRTVGHAVRQVPDGFRSLSSDVFKGDFSGFKETVGNSDTSKVGAGLDLETIKLGDNIPLRIMLLLMDEVFELRHKNQWLRRQIVKLLRQLIKATFGDRINRKIVEQVDFMTSAEQMAEYIKNLRDAFWPGGILAESRPPRDKNTRMRTRVVCKAKMLGSISDELRHMMGTETVKIGVGRIFDMFQHKSINKRLVYVILEGVIETLFPQNKFPELFCKLHSKSPRLKSKEFDKGDNLKENAFRQKSMKS</sequence>
<feature type="domain" description="RGS" evidence="3">
    <location>
        <begin position="366"/>
        <end position="490"/>
    </location>
</feature>
<dbReference type="GO" id="GO:0035091">
    <property type="term" value="F:phosphatidylinositol binding"/>
    <property type="evidence" value="ECO:0007669"/>
    <property type="project" value="InterPro"/>
</dbReference>
<protein>
    <recommendedName>
        <fullName evidence="8">Sorting nexin-13</fullName>
    </recommendedName>
</protein>
<dbReference type="SUPFAM" id="SSF48097">
    <property type="entry name" value="Regulator of G-protein signaling, RGS"/>
    <property type="match status" value="1"/>
</dbReference>
<dbReference type="SUPFAM" id="SSF64268">
    <property type="entry name" value="PX domain"/>
    <property type="match status" value="1"/>
</dbReference>
<dbReference type="SMART" id="SM00313">
    <property type="entry name" value="PXA"/>
    <property type="match status" value="1"/>
</dbReference>
<evidence type="ECO:0000259" key="5">
    <source>
        <dbReference type="PROSITE" id="PS51207"/>
    </source>
</evidence>
<evidence type="ECO:0000256" key="2">
    <source>
        <dbReference type="SAM" id="Phobius"/>
    </source>
</evidence>
<feature type="domain" description="PX" evidence="4">
    <location>
        <begin position="557"/>
        <end position="677"/>
    </location>
</feature>
<feature type="domain" description="PXA" evidence="5">
    <location>
        <begin position="90"/>
        <end position="273"/>
    </location>
</feature>
<comment type="similarity">
    <text evidence="1">Belongs to the sorting nexin family.</text>
</comment>
<dbReference type="InterPro" id="IPR036871">
    <property type="entry name" value="PX_dom_sf"/>
</dbReference>
<keyword evidence="2" id="KW-0472">Membrane</keyword>
<dbReference type="PANTHER" id="PTHR22775">
    <property type="entry name" value="SORTING NEXIN"/>
    <property type="match status" value="1"/>
</dbReference>
<dbReference type="PANTHER" id="PTHR22775:SF3">
    <property type="entry name" value="SORTING NEXIN-13"/>
    <property type="match status" value="1"/>
</dbReference>
<dbReference type="Pfam" id="PF08628">
    <property type="entry name" value="Nexin_C"/>
    <property type="match status" value="1"/>
</dbReference>
<evidence type="ECO:0000259" key="3">
    <source>
        <dbReference type="PROSITE" id="PS50132"/>
    </source>
</evidence>
<dbReference type="Proteomes" id="UP001195483">
    <property type="component" value="Unassembled WGS sequence"/>
</dbReference>
<keyword evidence="2" id="KW-0812">Transmembrane</keyword>
<dbReference type="PROSITE" id="PS50132">
    <property type="entry name" value="RGS"/>
    <property type="match status" value="1"/>
</dbReference>
<evidence type="ECO:0000259" key="4">
    <source>
        <dbReference type="PROSITE" id="PS50195"/>
    </source>
</evidence>
<reference evidence="6" key="2">
    <citation type="journal article" date="2021" name="Genome Biol. Evol.">
        <title>Developing a high-quality reference genome for a parasitic bivalve with doubly uniparental inheritance (Bivalvia: Unionida).</title>
        <authorList>
            <person name="Smith C.H."/>
        </authorList>
    </citation>
    <scope>NUCLEOTIDE SEQUENCE</scope>
    <source>
        <strain evidence="6">CHS0354</strain>
        <tissue evidence="6">Mantle</tissue>
    </source>
</reference>
<evidence type="ECO:0000256" key="1">
    <source>
        <dbReference type="ARBA" id="ARBA00010883"/>
    </source>
</evidence>
<name>A0AAE0SC02_9BIVA</name>
<dbReference type="PROSITE" id="PS50195">
    <property type="entry name" value="PX"/>
    <property type="match status" value="1"/>
</dbReference>
<dbReference type="AlphaFoldDB" id="A0AAE0SC02"/>
<organism evidence="6 7">
    <name type="scientific">Potamilus streckersoni</name>
    <dbReference type="NCBI Taxonomy" id="2493646"/>
    <lineage>
        <taxon>Eukaryota</taxon>
        <taxon>Metazoa</taxon>
        <taxon>Spiralia</taxon>
        <taxon>Lophotrochozoa</taxon>
        <taxon>Mollusca</taxon>
        <taxon>Bivalvia</taxon>
        <taxon>Autobranchia</taxon>
        <taxon>Heteroconchia</taxon>
        <taxon>Palaeoheterodonta</taxon>
        <taxon>Unionida</taxon>
        <taxon>Unionoidea</taxon>
        <taxon>Unionidae</taxon>
        <taxon>Ambleminae</taxon>
        <taxon>Lampsilini</taxon>
        <taxon>Potamilus</taxon>
    </lineage>
</organism>
<evidence type="ECO:0000313" key="6">
    <source>
        <dbReference type="EMBL" id="KAK3588904.1"/>
    </source>
</evidence>
<feature type="transmembrane region" description="Helical" evidence="2">
    <location>
        <begin position="20"/>
        <end position="45"/>
    </location>
</feature>
<gene>
    <name evidence="6" type="ORF">CHS0354_007052</name>
</gene>
<keyword evidence="7" id="KW-1185">Reference proteome</keyword>
<dbReference type="EMBL" id="JAEAOA010000475">
    <property type="protein sequence ID" value="KAK3588904.1"/>
    <property type="molecule type" value="Genomic_DNA"/>
</dbReference>
<dbReference type="Pfam" id="PF00615">
    <property type="entry name" value="RGS"/>
    <property type="match status" value="1"/>
</dbReference>
<evidence type="ECO:0000313" key="7">
    <source>
        <dbReference type="Proteomes" id="UP001195483"/>
    </source>
</evidence>
<comment type="caution">
    <text evidence="6">The sequence shown here is derived from an EMBL/GenBank/DDBJ whole genome shotgun (WGS) entry which is preliminary data.</text>
</comment>
<dbReference type="Gene3D" id="1.10.167.10">
    <property type="entry name" value="Regulator of G-protein Signalling 4, domain 2"/>
    <property type="match status" value="1"/>
</dbReference>